<feature type="region of interest" description="Disordered" evidence="2">
    <location>
        <begin position="1"/>
        <end position="39"/>
    </location>
</feature>
<feature type="compositionally biased region" description="Low complexity" evidence="2">
    <location>
        <begin position="25"/>
        <end position="39"/>
    </location>
</feature>
<dbReference type="PANTHER" id="PTHR24273">
    <property type="entry name" value="FI04643P-RELATED"/>
    <property type="match status" value="1"/>
</dbReference>
<evidence type="ECO:0000256" key="1">
    <source>
        <dbReference type="ARBA" id="ARBA00022737"/>
    </source>
</evidence>
<dbReference type="AlphaFoldDB" id="A0A9X0DA30"/>
<dbReference type="PANTHER" id="PTHR24273:SF32">
    <property type="entry name" value="HYALIN"/>
    <property type="match status" value="1"/>
</dbReference>
<keyword evidence="1" id="KW-0677">Repeat</keyword>
<dbReference type="Proteomes" id="UP001163046">
    <property type="component" value="Unassembled WGS sequence"/>
</dbReference>
<evidence type="ECO:0000313" key="4">
    <source>
        <dbReference type="EMBL" id="KAJ7392907.1"/>
    </source>
</evidence>
<name>A0A9X0DA30_9CNID</name>
<proteinExistence type="predicted"/>
<gene>
    <name evidence="4" type="ORF">OS493_008144</name>
</gene>
<reference evidence="4" key="1">
    <citation type="submission" date="2023-01" db="EMBL/GenBank/DDBJ databases">
        <title>Genome assembly of the deep-sea coral Lophelia pertusa.</title>
        <authorList>
            <person name="Herrera S."/>
            <person name="Cordes E."/>
        </authorList>
    </citation>
    <scope>NUCLEOTIDE SEQUENCE</scope>
    <source>
        <strain evidence="4">USNM1676648</strain>
        <tissue evidence="4">Polyp</tissue>
    </source>
</reference>
<comment type="caution">
    <text evidence="4">The sequence shown here is derived from an EMBL/GenBank/DDBJ whole genome shotgun (WGS) entry which is preliminary data.</text>
</comment>
<accession>A0A9X0DA30</accession>
<feature type="domain" description="HYR" evidence="3">
    <location>
        <begin position="183"/>
        <end position="264"/>
    </location>
</feature>
<dbReference type="EMBL" id="MU825399">
    <property type="protein sequence ID" value="KAJ7392907.1"/>
    <property type="molecule type" value="Genomic_DNA"/>
</dbReference>
<evidence type="ECO:0000259" key="3">
    <source>
        <dbReference type="PROSITE" id="PS50825"/>
    </source>
</evidence>
<evidence type="ECO:0000313" key="5">
    <source>
        <dbReference type="Proteomes" id="UP001163046"/>
    </source>
</evidence>
<feature type="domain" description="HYR" evidence="3">
    <location>
        <begin position="99"/>
        <end position="182"/>
    </location>
</feature>
<organism evidence="4 5">
    <name type="scientific">Desmophyllum pertusum</name>
    <dbReference type="NCBI Taxonomy" id="174260"/>
    <lineage>
        <taxon>Eukaryota</taxon>
        <taxon>Metazoa</taxon>
        <taxon>Cnidaria</taxon>
        <taxon>Anthozoa</taxon>
        <taxon>Hexacorallia</taxon>
        <taxon>Scleractinia</taxon>
        <taxon>Caryophylliina</taxon>
        <taxon>Caryophylliidae</taxon>
        <taxon>Desmophyllum</taxon>
    </lineage>
</organism>
<dbReference type="PROSITE" id="PS50825">
    <property type="entry name" value="HYR"/>
    <property type="match status" value="2"/>
</dbReference>
<protein>
    <recommendedName>
        <fullName evidence="3">HYR domain-containing protein</fullName>
    </recommendedName>
</protein>
<keyword evidence="5" id="KW-1185">Reference proteome</keyword>
<evidence type="ECO:0000256" key="2">
    <source>
        <dbReference type="SAM" id="MobiDB-lite"/>
    </source>
</evidence>
<dbReference type="OrthoDB" id="6515930at2759"/>
<dbReference type="Pfam" id="PF02494">
    <property type="entry name" value="HYR"/>
    <property type="match status" value="2"/>
</dbReference>
<dbReference type="InterPro" id="IPR003410">
    <property type="entry name" value="HYR_dom"/>
</dbReference>
<sequence length="280" mass="30914">MSNVFSNFVDSGRSTDDPSVFAPQTTSASSSSHSISTSTKCRSQNQNVVGFDMASTLFMAWFPVAHFTVARSISMLTFRQQCPAKLLRLKELNCSFRLHQHSSPSITCPNSISVPTDPGKPTAKVSIPKASATDNNDQLPTITNNAGAESKEFIVSSVPHEVIYTATDAAGLSALCTLEITVSDQERPRVSSCPPDIKIQTELTEIRVTWDYPVFEDNFDKQPRISSNRNPGTNFPWGRYHVVYTATDQAGNEALVKFYVEVGRKLKNTKIYYSKVASQR</sequence>